<dbReference type="EMBL" id="LJBN01000113">
    <property type="protein sequence ID" value="OOQ89234.1"/>
    <property type="molecule type" value="Genomic_DNA"/>
</dbReference>
<dbReference type="SUPFAM" id="SSF103473">
    <property type="entry name" value="MFS general substrate transporter"/>
    <property type="match status" value="2"/>
</dbReference>
<dbReference type="GO" id="GO:0016020">
    <property type="term" value="C:membrane"/>
    <property type="evidence" value="ECO:0007669"/>
    <property type="project" value="UniProtKB-SubCell"/>
</dbReference>
<feature type="transmembrane region" description="Helical" evidence="2">
    <location>
        <begin position="713"/>
        <end position="732"/>
    </location>
</feature>
<dbReference type="Gene3D" id="1.20.1250.20">
    <property type="entry name" value="MFS general substrate transporter like domains"/>
    <property type="match status" value="1"/>
</dbReference>
<proteinExistence type="predicted"/>
<dbReference type="PANTHER" id="PTHR23524">
    <property type="entry name" value="TRANSPORTER, PUTATIVE (AFU_ORTHOLOGUE AFUA_8G04850)-RELATED"/>
    <property type="match status" value="1"/>
</dbReference>
<sequence length="888" mass="97169">MNHPSNKHKCGHSLIIRQWKQGAPWQEHEIHPSELIASSQNQAPGYISADTQVYTILAKANEIRNCHDCKEALIKAFLMPSLWWTDHLRKSNGYFGCEVIRDGEKITGLNSWAFFQSKKMTNERVYVWSKFNIFTRWISETKQTAILIFDTEDHTPHPFENLTLEEHLLGDPFWIYPYILNSISDLEENAVWAIRDQIRPIEKGPRDILAHRNKGQPPNYRKLHDIARHSIHVTETLDVALQTIERILENHRTYMYPGDSVLSPSLQTSQAWQAIQSRLSFPQSFLGSLRHRSISNEKRLQNEIQLTFQNVARHDALVMMDDSAALKTLAFVTFTFLPPTFICAMFTVCPFSIAFLVFINSSVSFVVTDLIGLHDGEGDAVGTLGFADELLALAACPLWGVLSDRIGVRYVCAIGYAVIAVALVLFVQATNVYPQLLLGRLLFSVGGSAVSTMVTAVLPTVTGRALREQAYRASVSSELTITPARLNGRQNGYHADSGTSRASPSARLSGFVGLFAGCGALVSLGVFLPLPARFEKLGLSPAEAIRRSYYLVAAVAIIISLISFIGLRNLPDEEGKGLRALWNSQHAGDVDENDEAFDGPERLSYWKQLTTALLLGFRNRSIGLGYAGGFVARASSVGISLFIPLAVNHYYRVSGLCHEDHEPMPNSGLGEIRKACPRAYILASILTGVSQLIALIAAPAFGYLTDKSRRYNVPLLVAALVGVVGYLAFGLLPNPQFKGPDGNAGVFIVMALLGISQIGAIVCSLAVLSNGILQVGADDDALRKICAEQRVDHERTNGGEGENQPLLAHSVNHRLQHLSHLKGSIAGVYSLYGGAGILILTKIGGLLFDVLSSGTPFFIMASFNGILLVTGIVCGILNHVARSKGVSG</sequence>
<dbReference type="PANTHER" id="PTHR23524:SF1">
    <property type="entry name" value="MRH DOMAIN-CONTAINING PROTEIN-RELATED"/>
    <property type="match status" value="1"/>
</dbReference>
<feature type="transmembrane region" description="Helical" evidence="2">
    <location>
        <begin position="624"/>
        <end position="646"/>
    </location>
</feature>
<protein>
    <submittedName>
        <fullName evidence="3">Putative MFS transporter</fullName>
    </submittedName>
</protein>
<feature type="transmembrane region" description="Helical" evidence="2">
    <location>
        <begin position="408"/>
        <end position="429"/>
    </location>
</feature>
<dbReference type="Proteomes" id="UP000190744">
    <property type="component" value="Unassembled WGS sequence"/>
</dbReference>
<dbReference type="Pfam" id="PF07690">
    <property type="entry name" value="MFS_1"/>
    <property type="match status" value="1"/>
</dbReference>
<organism evidence="3 4">
    <name type="scientific">Penicillium brasilianum</name>
    <dbReference type="NCBI Taxonomy" id="104259"/>
    <lineage>
        <taxon>Eukaryota</taxon>
        <taxon>Fungi</taxon>
        <taxon>Dikarya</taxon>
        <taxon>Ascomycota</taxon>
        <taxon>Pezizomycotina</taxon>
        <taxon>Eurotiomycetes</taxon>
        <taxon>Eurotiomycetidae</taxon>
        <taxon>Eurotiales</taxon>
        <taxon>Aspergillaceae</taxon>
        <taxon>Penicillium</taxon>
    </lineage>
</organism>
<feature type="transmembrane region" description="Helical" evidence="2">
    <location>
        <begin position="441"/>
        <end position="462"/>
    </location>
</feature>
<dbReference type="CDD" id="cd06174">
    <property type="entry name" value="MFS"/>
    <property type="match status" value="1"/>
</dbReference>
<accession>A0A1S9RUN7</accession>
<feature type="transmembrane region" description="Helical" evidence="2">
    <location>
        <begin position="857"/>
        <end position="877"/>
    </location>
</feature>
<dbReference type="InterPro" id="IPR036259">
    <property type="entry name" value="MFS_trans_sf"/>
</dbReference>
<gene>
    <name evidence="3" type="ORF">PEBR_16958</name>
</gene>
<comment type="subcellular location">
    <subcellularLocation>
        <location evidence="1">Membrane</location>
        <topology evidence="1">Multi-pass membrane protein</topology>
    </subcellularLocation>
</comment>
<reference evidence="4" key="1">
    <citation type="submission" date="2015-09" db="EMBL/GenBank/DDBJ databases">
        <authorList>
            <person name="Fill T.P."/>
            <person name="Baretta J.F."/>
            <person name="de Almeida L.G."/>
            <person name="Rocha M."/>
            <person name="de Souza D.H."/>
            <person name="Malavazi I."/>
            <person name="Cerdeira L.T."/>
            <person name="Hong H."/>
            <person name="Samborskyy M."/>
            <person name="de Vasconcelos A.T."/>
            <person name="Leadlay P."/>
            <person name="Rodrigues-Filho E."/>
        </authorList>
    </citation>
    <scope>NUCLEOTIDE SEQUENCE [LARGE SCALE GENOMIC DNA]</scope>
    <source>
        <strain evidence="4">LaBioMMi 136</strain>
    </source>
</reference>
<evidence type="ECO:0000313" key="3">
    <source>
        <dbReference type="EMBL" id="OOQ89234.1"/>
    </source>
</evidence>
<dbReference type="InterPro" id="IPR011701">
    <property type="entry name" value="MFS"/>
</dbReference>
<dbReference type="AlphaFoldDB" id="A0A1S9RUN7"/>
<feature type="transmembrane region" description="Helical" evidence="2">
    <location>
        <begin position="548"/>
        <end position="567"/>
    </location>
</feature>
<feature type="transmembrane region" description="Helical" evidence="2">
    <location>
        <begin position="380"/>
        <end position="401"/>
    </location>
</feature>
<keyword evidence="2" id="KW-0812">Transmembrane</keyword>
<feature type="transmembrane region" description="Helical" evidence="2">
    <location>
        <begin position="508"/>
        <end position="528"/>
    </location>
</feature>
<feature type="transmembrane region" description="Helical" evidence="2">
    <location>
        <begin position="744"/>
        <end position="768"/>
    </location>
</feature>
<feature type="transmembrane region" description="Helical" evidence="2">
    <location>
        <begin position="829"/>
        <end position="851"/>
    </location>
</feature>
<feature type="transmembrane region" description="Helical" evidence="2">
    <location>
        <begin position="329"/>
        <end position="360"/>
    </location>
</feature>
<evidence type="ECO:0000256" key="1">
    <source>
        <dbReference type="ARBA" id="ARBA00004141"/>
    </source>
</evidence>
<keyword evidence="2" id="KW-0472">Membrane</keyword>
<dbReference type="GO" id="GO:0022857">
    <property type="term" value="F:transmembrane transporter activity"/>
    <property type="evidence" value="ECO:0007669"/>
    <property type="project" value="InterPro"/>
</dbReference>
<evidence type="ECO:0000256" key="2">
    <source>
        <dbReference type="SAM" id="Phobius"/>
    </source>
</evidence>
<evidence type="ECO:0000313" key="4">
    <source>
        <dbReference type="Proteomes" id="UP000190744"/>
    </source>
</evidence>
<keyword evidence="2" id="KW-1133">Transmembrane helix</keyword>
<feature type="transmembrane region" description="Helical" evidence="2">
    <location>
        <begin position="679"/>
        <end position="701"/>
    </location>
</feature>
<name>A0A1S9RUN7_PENBI</name>
<comment type="caution">
    <text evidence="3">The sequence shown here is derived from an EMBL/GenBank/DDBJ whole genome shotgun (WGS) entry which is preliminary data.</text>
</comment>